<feature type="transmembrane region" description="Helical" evidence="1">
    <location>
        <begin position="43"/>
        <end position="66"/>
    </location>
</feature>
<keyword evidence="1" id="KW-1133">Transmembrane helix</keyword>
<dbReference type="Proteomes" id="UP001565283">
    <property type="component" value="Unassembled WGS sequence"/>
</dbReference>
<accession>A0ABV4D3D0</accession>
<keyword evidence="1" id="KW-0812">Transmembrane</keyword>
<evidence type="ECO:0000313" key="2">
    <source>
        <dbReference type="EMBL" id="MEY8443344.1"/>
    </source>
</evidence>
<proteinExistence type="predicted"/>
<dbReference type="EMBL" id="JBCLSH010000008">
    <property type="protein sequence ID" value="MEY8443344.1"/>
    <property type="molecule type" value="Genomic_DNA"/>
</dbReference>
<dbReference type="RefSeq" id="WP_369948054.1">
    <property type="nucleotide sequence ID" value="NZ_JBCLSH010000008.1"/>
</dbReference>
<name>A0ABV4D3D0_9LACT</name>
<organism evidence="2 3">
    <name type="scientific">Lactococcus ileimucosae</name>
    <dbReference type="NCBI Taxonomy" id="2941329"/>
    <lineage>
        <taxon>Bacteria</taxon>
        <taxon>Bacillati</taxon>
        <taxon>Bacillota</taxon>
        <taxon>Bacilli</taxon>
        <taxon>Lactobacillales</taxon>
        <taxon>Streptococcaceae</taxon>
        <taxon>Lactococcus</taxon>
    </lineage>
</organism>
<feature type="transmembrane region" description="Helical" evidence="1">
    <location>
        <begin position="7"/>
        <end position="31"/>
    </location>
</feature>
<reference evidence="2 3" key="1">
    <citation type="submission" date="2024-03" db="EMBL/GenBank/DDBJ databases">
        <title>Mouse gut bacterial collection (mGBC) of GemPharmatech.</title>
        <authorList>
            <person name="He Y."/>
            <person name="Dong L."/>
            <person name="Wu D."/>
            <person name="Gao X."/>
            <person name="Lin Z."/>
        </authorList>
    </citation>
    <scope>NUCLEOTIDE SEQUENCE [LARGE SCALE GENOMIC DNA]</scope>
    <source>
        <strain evidence="2 3">61-15</strain>
    </source>
</reference>
<comment type="caution">
    <text evidence="2">The sequence shown here is derived from an EMBL/GenBank/DDBJ whole genome shotgun (WGS) entry which is preliminary data.</text>
</comment>
<evidence type="ECO:0000313" key="3">
    <source>
        <dbReference type="Proteomes" id="UP001565283"/>
    </source>
</evidence>
<gene>
    <name evidence="2" type="ORF">AALA52_03670</name>
</gene>
<evidence type="ECO:0000256" key="1">
    <source>
        <dbReference type="SAM" id="Phobius"/>
    </source>
</evidence>
<keyword evidence="3" id="KW-1185">Reference proteome</keyword>
<sequence length="70" mass="7877">MMKEFIAALVANLGGVIAVVSFWVWLATLLLWKIFAIAGAASFIYPTFWIMIVGAVLWLLGVMVMLKRFR</sequence>
<keyword evidence="1" id="KW-0472">Membrane</keyword>
<evidence type="ECO:0008006" key="4">
    <source>
        <dbReference type="Google" id="ProtNLM"/>
    </source>
</evidence>
<protein>
    <recommendedName>
        <fullName evidence="4">Phage protein</fullName>
    </recommendedName>
</protein>